<reference evidence="3 4" key="1">
    <citation type="submission" date="2023-04" db="EMBL/GenBank/DDBJ databases">
        <title>Colletotrichum tabacum stain YC1 causing leaf anthracnose on Nicotiana tabacum(L.) cv.</title>
        <authorList>
            <person name="Ji Z."/>
            <person name="Wang M."/>
            <person name="Zhang J."/>
            <person name="Wang N."/>
            <person name="Zhou Z."/>
        </authorList>
    </citation>
    <scope>NUCLEOTIDE SEQUENCE [LARGE SCALE GENOMIC DNA]</scope>
    <source>
        <strain evidence="3 4">YC1</strain>
    </source>
</reference>
<proteinExistence type="predicted"/>
<accession>A0AAV9SWU3</accession>
<dbReference type="PANTHER" id="PTHR33112">
    <property type="entry name" value="DOMAIN PROTEIN, PUTATIVE-RELATED"/>
    <property type="match status" value="1"/>
</dbReference>
<dbReference type="AlphaFoldDB" id="A0AAV9SWU3"/>
<keyword evidence="4" id="KW-1185">Reference proteome</keyword>
<dbReference type="Pfam" id="PF06985">
    <property type="entry name" value="HET"/>
    <property type="match status" value="1"/>
</dbReference>
<evidence type="ECO:0000259" key="2">
    <source>
        <dbReference type="Pfam" id="PF06985"/>
    </source>
</evidence>
<feature type="region of interest" description="Disordered" evidence="1">
    <location>
        <begin position="456"/>
        <end position="486"/>
    </location>
</feature>
<organism evidence="3 4">
    <name type="scientific">Colletotrichum tabaci</name>
    <dbReference type="NCBI Taxonomy" id="1209068"/>
    <lineage>
        <taxon>Eukaryota</taxon>
        <taxon>Fungi</taxon>
        <taxon>Dikarya</taxon>
        <taxon>Ascomycota</taxon>
        <taxon>Pezizomycotina</taxon>
        <taxon>Sordariomycetes</taxon>
        <taxon>Hypocreomycetidae</taxon>
        <taxon>Glomerellales</taxon>
        <taxon>Glomerellaceae</taxon>
        <taxon>Colletotrichum</taxon>
        <taxon>Colletotrichum destructivum species complex</taxon>
    </lineage>
</organism>
<evidence type="ECO:0000313" key="3">
    <source>
        <dbReference type="EMBL" id="KAK6208875.1"/>
    </source>
</evidence>
<protein>
    <recommendedName>
        <fullName evidence="2">Heterokaryon incompatibility domain-containing protein</fullName>
    </recommendedName>
</protein>
<dbReference type="EMBL" id="JASAOK010000049">
    <property type="protein sequence ID" value="KAK6208875.1"/>
    <property type="molecule type" value="Genomic_DNA"/>
</dbReference>
<dbReference type="InterPro" id="IPR010730">
    <property type="entry name" value="HET"/>
</dbReference>
<gene>
    <name evidence="3" type="ORF">QIS74_12393</name>
</gene>
<evidence type="ECO:0000313" key="4">
    <source>
        <dbReference type="Proteomes" id="UP001327957"/>
    </source>
</evidence>
<evidence type="ECO:0000256" key="1">
    <source>
        <dbReference type="SAM" id="MobiDB-lite"/>
    </source>
</evidence>
<name>A0AAV9SWU3_9PEZI</name>
<feature type="domain" description="Heterokaryon incompatibility" evidence="2">
    <location>
        <begin position="251"/>
        <end position="402"/>
    </location>
</feature>
<dbReference type="Proteomes" id="UP001327957">
    <property type="component" value="Unassembled WGS sequence"/>
</dbReference>
<dbReference type="PANTHER" id="PTHR33112:SF12">
    <property type="entry name" value="HETEROKARYON INCOMPATIBILITY DOMAIN-CONTAINING PROTEIN"/>
    <property type="match status" value="1"/>
</dbReference>
<comment type="caution">
    <text evidence="3">The sequence shown here is derived from an EMBL/GenBank/DDBJ whole genome shotgun (WGS) entry which is preliminary data.</text>
</comment>
<sequence>MLSRTKIPEAVFFRGPTSATNLPHVAALINQQRKTRPSPRLCERCQDWDVPEFAAGFGAKTHHYVCLRDILRNTRRCLVCDAIATATQARRRENEWLSGSPDTCVYVTVQGPFFLDSGTKSNQELRLDFSVPDEVSVRLFLELTLSVVANKPSSSSSSSSSSSAEHQPFAITPQYRLRYSKDKPRRLHAVEDWEVDFFDAQILKGWVDGCGILHGAKCVGEYTSIYNLPSGFRVIDIVDMNVVQPSTPVRFVALSYMWESSEDAGRAQLEKANARDLESPGGLASVTLPPIISDTISLCRDLGERYLWVDRLCIVQDDEYSKPNQIDGMDRIYQSASFSIMAALDDRQGHGFPGYAGNPRRPRASLWGPARSRNVGRGIDPNGMQTVVDASLWNRRGWTFQERLLSKRRLFITEYQVLFECCRGQAAEELTWGRRPSRAGDAVGGAEEALESFEENIEGGGPGTDSEAARENAVGPAAAAGKEKDERMPRIPGFYRRPLYHRDATIKLRDHVALANYCAWVEDYTSRRLSRSGDMLNAFAGVGNAVRKAMRTETLFGLPEVYLPQALMWSHTGPAARRDDDDDDGGGGGVLGVPSWSWAAWTAQEGSAAGYRWAHGDARLVDTKLVRIATLVWFHMRDTPAAATTAGAKTTKGSGDGRVGKLRRLQVKERWLGTEMGMARIHGPEKLPPLQRKMGGGKVKVSAETDEKHTEMWRACPHSPWAALAHAELDPGAVAVTGNFPGALVFNTTVASLRIRRGQGARGSRGTGSGDAEILDLTGRLVGHLDGAVPTMVAGRKGARDRRRAAVDFIVISASLDGGLSERNEWAFIEGQFHEMWRFNVMLVERLPCEPFVARRLGVGYVRVSQWRECNPRWETVVLV</sequence>